<feature type="signal peptide" evidence="1">
    <location>
        <begin position="1"/>
        <end position="22"/>
    </location>
</feature>
<keyword evidence="1" id="KW-0732">Signal</keyword>
<comment type="caution">
    <text evidence="2">The sequence shown here is derived from an EMBL/GenBank/DDBJ whole genome shotgun (WGS) entry which is preliminary data.</text>
</comment>
<proteinExistence type="predicted"/>
<keyword evidence="3" id="KW-1185">Reference proteome</keyword>
<organism evidence="2 3">
    <name type="scientific">Paracraurococcus lichenis</name>
    <dbReference type="NCBI Taxonomy" id="3064888"/>
    <lineage>
        <taxon>Bacteria</taxon>
        <taxon>Pseudomonadati</taxon>
        <taxon>Pseudomonadota</taxon>
        <taxon>Alphaproteobacteria</taxon>
        <taxon>Acetobacterales</taxon>
        <taxon>Roseomonadaceae</taxon>
        <taxon>Paracraurococcus</taxon>
    </lineage>
</organism>
<name>A0ABT9EBY0_9PROT</name>
<reference evidence="2 3" key="1">
    <citation type="submission" date="2023-08" db="EMBL/GenBank/DDBJ databases">
        <title>The draft genome sequence of Paracraurococcus sp. LOR1-02.</title>
        <authorList>
            <person name="Kingkaew E."/>
            <person name="Tanasupawat S."/>
        </authorList>
    </citation>
    <scope>NUCLEOTIDE SEQUENCE [LARGE SCALE GENOMIC DNA]</scope>
    <source>
        <strain evidence="2 3">LOR1-02</strain>
    </source>
</reference>
<sequence>MVRSTCLLVHFAVAAVVGPTFGALPRPAAAQSVPGGWTFSLESYGWLTAMTGTAGAGSVRVPVDNSFIDTLKQADSVLAFSGHAEARRGPIAVFLDGMWSRLGVDDVSAGPARVDVTSTFALAELGGAYEVLDRGFYSGRERGWSLEALAGGRYTYIGNTIDLRGGGSASSNVDWVDPFAGLRLRVAVAPRWDASLRGDIGGWGAGSRFTWNVQALVGYRFRLFGTDAAAVFGYRALSQDYESRRLVWDVTLHGPVIGLNLHF</sequence>
<evidence type="ECO:0000313" key="3">
    <source>
        <dbReference type="Proteomes" id="UP001243009"/>
    </source>
</evidence>
<protein>
    <recommendedName>
        <fullName evidence="4">Outer membrane protein beta-barrel domain-containing protein</fullName>
    </recommendedName>
</protein>
<accession>A0ABT9EBY0</accession>
<dbReference type="Proteomes" id="UP001243009">
    <property type="component" value="Unassembled WGS sequence"/>
</dbReference>
<dbReference type="EMBL" id="JAUTWS010000112">
    <property type="protein sequence ID" value="MDO9713689.1"/>
    <property type="molecule type" value="Genomic_DNA"/>
</dbReference>
<dbReference type="RefSeq" id="WP_305108545.1">
    <property type="nucleotide sequence ID" value="NZ_JAUTWS010000112.1"/>
</dbReference>
<feature type="chain" id="PRO_5046116602" description="Outer membrane protein beta-barrel domain-containing protein" evidence="1">
    <location>
        <begin position="23"/>
        <end position="263"/>
    </location>
</feature>
<gene>
    <name evidence="2" type="ORF">Q7A36_35585</name>
</gene>
<evidence type="ECO:0000313" key="2">
    <source>
        <dbReference type="EMBL" id="MDO9713689.1"/>
    </source>
</evidence>
<evidence type="ECO:0000256" key="1">
    <source>
        <dbReference type="SAM" id="SignalP"/>
    </source>
</evidence>
<evidence type="ECO:0008006" key="4">
    <source>
        <dbReference type="Google" id="ProtNLM"/>
    </source>
</evidence>